<reference evidence="3 4" key="1">
    <citation type="submission" date="2014-06" db="EMBL/GenBank/DDBJ databases">
        <authorList>
            <person name="Swart Estienne"/>
        </authorList>
    </citation>
    <scope>NUCLEOTIDE SEQUENCE [LARGE SCALE GENOMIC DNA]</scope>
    <source>
        <strain evidence="3 4">130c</strain>
    </source>
</reference>
<dbReference type="EMBL" id="CCKQ01006471">
    <property type="protein sequence ID" value="CDW77782.1"/>
    <property type="molecule type" value="Genomic_DNA"/>
</dbReference>
<feature type="compositionally biased region" description="Polar residues" evidence="1">
    <location>
        <begin position="1"/>
        <end position="12"/>
    </location>
</feature>
<sequence length="805" mass="92388">MASPHRNNNLSQYEGDIGDRSDFKFEDDGISQNYAHSPELGGIRDNDMQFSRQSITSEIAQKYDDGGNNQIGQDLYDDGLFNPGQNRLDEDGLGGFGGGNEPSINMPKLGLNQEPSLLNQSPGIGQLGLQNNKRGENQRLLQNQKKLVLKQIQQEEENKEVLKYRNINLVMIIFTVFITIIFLQVLAYAQNAVPQTNGIAVSAGASIAYFILTFITLFVLYLQYEIVNFGYRNALIFWRFTSPLYGLIIVVLGIVELGVEFSNMDATCATVWKRLSSNQKLYFENSQDNLVSERSRNAAMIGAFALIIGILIIIQGYPLHELFSQSAIKWKPPMISRLPELEQHETVNFEYNHYHDEDEPIQTNQQQTVMETGQNFMNQYDQQEEDDLIEKQEDMIAKKALEMSIGAAPGTFKYDKYANYNNEQNPSPDYGGNSAMFQQQMDNTGYNRDEPLRLRQDYGLGDQDYNQAQIINPIYQSKNNVCMDQHGFVAMSYSNDDKNLVQIDSDALVGYIKIQKSLQGKPKILVNIGSILASFIQPQSQKKTSTPDKQRFFFRCSQSKHSHCNGKLYVEIDKQGNNSLSEIKSIEECTLFVSKKSSCTNVYRQCHNQCLSVLNYLRYQGSQSKQYRIAQVRKNSIQISETQDLSWLFDKNQKCHDQEQKTEQMNTTETGDGLSRQQSLVLQEQYFEDLGNISKALKDSTRTNTPQSIKSHFRPSIDLSETPRSFDTFFQEEQNLILEEERDYSVSFWHLNSDIEDQDEIYVEQLLQTRKRGQKKTGQQRQQNYERILDSQFQTFQEELTYSTV</sequence>
<feature type="transmembrane region" description="Helical" evidence="2">
    <location>
        <begin position="234"/>
        <end position="255"/>
    </location>
</feature>
<gene>
    <name evidence="3" type="primary">Contig1720.g1864</name>
    <name evidence="3" type="ORF">STYLEM_6748</name>
</gene>
<evidence type="ECO:0008006" key="5">
    <source>
        <dbReference type="Google" id="ProtNLM"/>
    </source>
</evidence>
<dbReference type="Proteomes" id="UP000039865">
    <property type="component" value="Unassembled WGS sequence"/>
</dbReference>
<feature type="region of interest" description="Disordered" evidence="1">
    <location>
        <begin position="63"/>
        <end position="112"/>
    </location>
</feature>
<keyword evidence="2" id="KW-1133">Transmembrane helix</keyword>
<organism evidence="3 4">
    <name type="scientific">Stylonychia lemnae</name>
    <name type="common">Ciliate</name>
    <dbReference type="NCBI Taxonomy" id="5949"/>
    <lineage>
        <taxon>Eukaryota</taxon>
        <taxon>Sar</taxon>
        <taxon>Alveolata</taxon>
        <taxon>Ciliophora</taxon>
        <taxon>Intramacronucleata</taxon>
        <taxon>Spirotrichea</taxon>
        <taxon>Stichotrichia</taxon>
        <taxon>Sporadotrichida</taxon>
        <taxon>Oxytrichidae</taxon>
        <taxon>Stylonychinae</taxon>
        <taxon>Stylonychia</taxon>
    </lineage>
</organism>
<feature type="compositionally biased region" description="Basic and acidic residues" evidence="1">
    <location>
        <begin position="17"/>
        <end position="27"/>
    </location>
</feature>
<keyword evidence="2" id="KW-0472">Membrane</keyword>
<proteinExistence type="predicted"/>
<dbReference type="AlphaFoldDB" id="A0A078A874"/>
<protein>
    <recommendedName>
        <fullName evidence="5">Transmembrane protein</fullName>
    </recommendedName>
</protein>
<accession>A0A078A874</accession>
<dbReference type="OrthoDB" id="325902at2759"/>
<feature type="transmembrane region" description="Helical" evidence="2">
    <location>
        <begin position="167"/>
        <end position="187"/>
    </location>
</feature>
<evidence type="ECO:0000313" key="3">
    <source>
        <dbReference type="EMBL" id="CDW77782.1"/>
    </source>
</evidence>
<feature type="region of interest" description="Disordered" evidence="1">
    <location>
        <begin position="1"/>
        <end position="29"/>
    </location>
</feature>
<keyword evidence="4" id="KW-1185">Reference proteome</keyword>
<feature type="transmembrane region" description="Helical" evidence="2">
    <location>
        <begin position="298"/>
        <end position="319"/>
    </location>
</feature>
<evidence type="ECO:0000313" key="4">
    <source>
        <dbReference type="Proteomes" id="UP000039865"/>
    </source>
</evidence>
<keyword evidence="2" id="KW-0812">Transmembrane</keyword>
<evidence type="ECO:0000256" key="2">
    <source>
        <dbReference type="SAM" id="Phobius"/>
    </source>
</evidence>
<name>A0A078A874_STYLE</name>
<feature type="transmembrane region" description="Helical" evidence="2">
    <location>
        <begin position="199"/>
        <end position="222"/>
    </location>
</feature>
<evidence type="ECO:0000256" key="1">
    <source>
        <dbReference type="SAM" id="MobiDB-lite"/>
    </source>
</evidence>
<dbReference type="InParanoid" id="A0A078A874"/>